<accession>A0A5A9GHF3</accession>
<feature type="region of interest" description="Disordered" evidence="1">
    <location>
        <begin position="1"/>
        <end position="23"/>
    </location>
</feature>
<sequence length="557" mass="61586">MSASDIARHPAAPSGASPFDDPWAGAGLPDAQTALAGADALVRTLLHWYGAPRMPEILRRFCTEQPAGRVLLYGAGTLTRTLLEHLPPTIKVVGILDRMAADIGTFCGHPVFRPDQIAGLAFDRVLLAHTVYEMEMRAAAVAAGIPADRIVTVHTASRYRALSAPAVESLADDACRRPADSVIVTCCSANILHDRQLAQWLPPDRTIQLFLGREVGGVRNEGDYQSFDLRESLEALVLVLKRLRPKVVYVRSIIYKNYLGMLVKHVLPEAKVVQEFYDYTILWPDEDLSNLFGLNATSMGWLRRSELIAGHTLDLALSKRGGVEWERLQSHLRTPYQLAFPQMVEGPEPAGGPPRADLVYAGFLPSSTFLRNFPIGYNFLPLLEAVCRDGGLAADIYNSSHADASGDVIFADYLERYAEPPLVYSRRLDYADLLARLPSYRFGWLCNDQKTFHADRRVGICNRWTGYVSAGLPTLLDSSWGFMGDLVREYDAGVVIERLEPSDVLDAIRKADHRRLVDGTRHLRRRLLADNRAAAEAVATLVEGGMGAPCFDAHQRA</sequence>
<gene>
    <name evidence="2" type="ORF">FZ942_22975</name>
</gene>
<dbReference type="RefSeq" id="WP_149233423.1">
    <property type="nucleotide sequence ID" value="NZ_JALJXJ010000016.1"/>
</dbReference>
<comment type="caution">
    <text evidence="2">The sequence shown here is derived from an EMBL/GenBank/DDBJ whole genome shotgun (WGS) entry which is preliminary data.</text>
</comment>
<proteinExistence type="predicted"/>
<evidence type="ECO:0000256" key="1">
    <source>
        <dbReference type="SAM" id="MobiDB-lite"/>
    </source>
</evidence>
<dbReference type="AlphaFoldDB" id="A0A5A9GHF3"/>
<reference evidence="2 3" key="1">
    <citation type="submission" date="2019-08" db="EMBL/GenBank/DDBJ databases">
        <authorList>
            <person name="Grouzdev D."/>
            <person name="Tikhonova E."/>
            <person name="Kravchenko I."/>
        </authorList>
    </citation>
    <scope>NUCLEOTIDE SEQUENCE [LARGE SCALE GENOMIC DNA]</scope>
    <source>
        <strain evidence="2 3">59b</strain>
    </source>
</reference>
<name>A0A5A9GHF3_AZOLI</name>
<dbReference type="Gene3D" id="3.40.50.2000">
    <property type="entry name" value="Glycogen Phosphorylase B"/>
    <property type="match status" value="1"/>
</dbReference>
<keyword evidence="3" id="KW-1185">Reference proteome</keyword>
<evidence type="ECO:0000313" key="2">
    <source>
        <dbReference type="EMBL" id="KAA0593757.1"/>
    </source>
</evidence>
<evidence type="ECO:0000313" key="3">
    <source>
        <dbReference type="Proteomes" id="UP000324927"/>
    </source>
</evidence>
<organism evidence="2 3">
    <name type="scientific">Azospirillum lipoferum</name>
    <dbReference type="NCBI Taxonomy" id="193"/>
    <lineage>
        <taxon>Bacteria</taxon>
        <taxon>Pseudomonadati</taxon>
        <taxon>Pseudomonadota</taxon>
        <taxon>Alphaproteobacteria</taxon>
        <taxon>Rhodospirillales</taxon>
        <taxon>Azospirillaceae</taxon>
        <taxon>Azospirillum</taxon>
    </lineage>
</organism>
<protein>
    <submittedName>
        <fullName evidence="2">Uncharacterized protein</fullName>
    </submittedName>
</protein>
<dbReference type="EMBL" id="VTTN01000010">
    <property type="protein sequence ID" value="KAA0593757.1"/>
    <property type="molecule type" value="Genomic_DNA"/>
</dbReference>
<dbReference type="Proteomes" id="UP000324927">
    <property type="component" value="Unassembled WGS sequence"/>
</dbReference>
<dbReference type="Gene3D" id="3.40.50.720">
    <property type="entry name" value="NAD(P)-binding Rossmann-like Domain"/>
    <property type="match status" value="1"/>
</dbReference>
<dbReference type="OrthoDB" id="7292950at2"/>